<dbReference type="EMBL" id="SGXG01000001">
    <property type="protein sequence ID" value="RZS95694.1"/>
    <property type="molecule type" value="Genomic_DNA"/>
</dbReference>
<evidence type="ECO:0000256" key="4">
    <source>
        <dbReference type="PIRSR" id="PIRSR000294-1"/>
    </source>
</evidence>
<dbReference type="GO" id="GO:0046872">
    <property type="term" value="F:metal ion binding"/>
    <property type="evidence" value="ECO:0007669"/>
    <property type="project" value="UniProtKB-KW"/>
</dbReference>
<feature type="binding site" description="covalent" evidence="4">
    <location>
        <position position="240"/>
    </location>
    <ligand>
        <name>heme c</name>
        <dbReference type="ChEBI" id="CHEBI:61717"/>
        <label>2</label>
    </ligand>
</feature>
<evidence type="ECO:0000256" key="2">
    <source>
        <dbReference type="ARBA" id="ARBA00022729"/>
    </source>
</evidence>
<dbReference type="GO" id="GO:0004130">
    <property type="term" value="F:cytochrome-c peroxidase activity"/>
    <property type="evidence" value="ECO:0007669"/>
    <property type="project" value="TreeGrafter"/>
</dbReference>
<comment type="PTM">
    <text evidence="4">Binds 2 heme groups per subunit.</text>
</comment>
<evidence type="ECO:0000256" key="6">
    <source>
        <dbReference type="SAM" id="Phobius"/>
    </source>
</evidence>
<keyword evidence="5" id="KW-0479">Metal-binding</keyword>
<organism evidence="8 9">
    <name type="scientific">Cecembia calidifontis</name>
    <dbReference type="NCBI Taxonomy" id="1187080"/>
    <lineage>
        <taxon>Bacteria</taxon>
        <taxon>Pseudomonadati</taxon>
        <taxon>Bacteroidota</taxon>
        <taxon>Cytophagia</taxon>
        <taxon>Cytophagales</taxon>
        <taxon>Cyclobacteriaceae</taxon>
        <taxon>Cecembia</taxon>
    </lineage>
</organism>
<sequence>MLLLWTIRINEMIEVKDKKGGWILWSTSLFFILLIIACSQAPEAPVLDRYQFEKPSHFPEPTYTFRNNQVHEKGFKLGRRLFNDPTLSRDGSVSCSSCHLQSHAFADTWLHPMSIGVDGREGKRNAPPLFNLAFHKEFFWDGGVTHLDFTPILAFENEVEMDIEFPEVVARIQRHPEYPRLFKEAFDVDEVTGPFVLHALSQFMLMMVSADSKYDRYIKGDSKALTSLELDGLKLFRQHCESCHQEPLFTDLNYRNNGAQRTITDFGREIVTERIQDRGKFKVPSLRNIEVTSPYMHNARFETLRQVLDHYTDGVTEQVTIDPKVFADGKPVIALTSDEKEKIIAFLKTLTDPGFLSNPIFFNTND</sequence>
<gene>
    <name evidence="8" type="ORF">BC751_1234</name>
</gene>
<accession>A0A4Q7P6R2</accession>
<keyword evidence="3" id="KW-0560">Oxidoreductase</keyword>
<dbReference type="SUPFAM" id="SSF46626">
    <property type="entry name" value="Cytochrome c"/>
    <property type="match status" value="2"/>
</dbReference>
<dbReference type="AlphaFoldDB" id="A0A4Q7P6R2"/>
<reference evidence="8 9" key="1">
    <citation type="submission" date="2019-02" db="EMBL/GenBank/DDBJ databases">
        <title>Genomic Encyclopedia of Archaeal and Bacterial Type Strains, Phase II (KMG-II): from individual species to whole genera.</title>
        <authorList>
            <person name="Goeker M."/>
        </authorList>
    </citation>
    <scope>NUCLEOTIDE SEQUENCE [LARGE SCALE GENOMIC DNA]</scope>
    <source>
        <strain evidence="8 9">DSM 21411</strain>
    </source>
</reference>
<dbReference type="Proteomes" id="UP000292209">
    <property type="component" value="Unassembled WGS sequence"/>
</dbReference>
<feature type="domain" description="Di-haem cytochrome c peroxidase" evidence="7">
    <location>
        <begin position="73"/>
        <end position="222"/>
    </location>
</feature>
<dbReference type="PANTHER" id="PTHR30600">
    <property type="entry name" value="CYTOCHROME C PEROXIDASE-RELATED"/>
    <property type="match status" value="1"/>
</dbReference>
<evidence type="ECO:0000256" key="3">
    <source>
        <dbReference type="ARBA" id="ARBA00023002"/>
    </source>
</evidence>
<dbReference type="GO" id="GO:0030313">
    <property type="term" value="C:cell envelope"/>
    <property type="evidence" value="ECO:0007669"/>
    <property type="project" value="UniProtKB-SubCell"/>
</dbReference>
<feature type="binding site" description="axial binding residue" evidence="5">
    <location>
        <position position="99"/>
    </location>
    <ligand>
        <name>heme c</name>
        <dbReference type="ChEBI" id="CHEBI:61717"/>
        <label>1</label>
    </ligand>
    <ligandPart>
        <name>Fe</name>
        <dbReference type="ChEBI" id="CHEBI:18248"/>
    </ligandPart>
</feature>
<evidence type="ECO:0000313" key="9">
    <source>
        <dbReference type="Proteomes" id="UP000292209"/>
    </source>
</evidence>
<evidence type="ECO:0000313" key="8">
    <source>
        <dbReference type="EMBL" id="RZS95694.1"/>
    </source>
</evidence>
<evidence type="ECO:0000256" key="5">
    <source>
        <dbReference type="PIRSR" id="PIRSR000294-2"/>
    </source>
</evidence>
<feature type="transmembrane region" description="Helical" evidence="6">
    <location>
        <begin position="21"/>
        <end position="42"/>
    </location>
</feature>
<keyword evidence="2" id="KW-0732">Signal</keyword>
<keyword evidence="6" id="KW-0812">Transmembrane</keyword>
<dbReference type="InterPro" id="IPR036909">
    <property type="entry name" value="Cyt_c-like_dom_sf"/>
</dbReference>
<name>A0A4Q7P6R2_9BACT</name>
<dbReference type="PIRSF" id="PIRSF000294">
    <property type="entry name" value="Cytochrome-c_peroxidase"/>
    <property type="match status" value="1"/>
</dbReference>
<dbReference type="GO" id="GO:0020037">
    <property type="term" value="F:heme binding"/>
    <property type="evidence" value="ECO:0007669"/>
    <property type="project" value="InterPro"/>
</dbReference>
<keyword evidence="6" id="KW-0472">Membrane</keyword>
<keyword evidence="6" id="KW-1133">Transmembrane helix</keyword>
<feature type="binding site" description="covalent" evidence="4">
    <location>
        <position position="98"/>
    </location>
    <ligand>
        <name>heme c</name>
        <dbReference type="ChEBI" id="CHEBI:61717"/>
        <label>1</label>
    </ligand>
</feature>
<keyword evidence="4" id="KW-0349">Heme</keyword>
<dbReference type="InterPro" id="IPR026259">
    <property type="entry name" value="MauG/Cytc_peroxidase"/>
</dbReference>
<protein>
    <submittedName>
        <fullName evidence="8">Cytochrome c peroxidase</fullName>
    </submittedName>
</protein>
<keyword evidence="8" id="KW-0575">Peroxidase</keyword>
<proteinExistence type="predicted"/>
<feature type="binding site" description="covalent" evidence="4">
    <location>
        <position position="95"/>
    </location>
    <ligand>
        <name>heme c</name>
        <dbReference type="ChEBI" id="CHEBI:61717"/>
        <label>1</label>
    </ligand>
</feature>
<comment type="caution">
    <text evidence="8">The sequence shown here is derived from an EMBL/GenBank/DDBJ whole genome shotgun (WGS) entry which is preliminary data.</text>
</comment>
<dbReference type="Pfam" id="PF03150">
    <property type="entry name" value="CCP_MauG"/>
    <property type="match status" value="1"/>
</dbReference>
<dbReference type="InterPro" id="IPR004852">
    <property type="entry name" value="Di-haem_cyt_c_peroxidsae"/>
</dbReference>
<comment type="cofactor">
    <cofactor evidence="4">
        <name>heme</name>
        <dbReference type="ChEBI" id="CHEBI:30413"/>
    </cofactor>
    <text evidence="4">Binds 2 heme groups.</text>
</comment>
<evidence type="ECO:0000256" key="1">
    <source>
        <dbReference type="ARBA" id="ARBA00004196"/>
    </source>
</evidence>
<keyword evidence="9" id="KW-1185">Reference proteome</keyword>
<dbReference type="Gene3D" id="1.10.760.10">
    <property type="entry name" value="Cytochrome c-like domain"/>
    <property type="match status" value="2"/>
</dbReference>
<keyword evidence="5" id="KW-0408">Iron</keyword>
<feature type="binding site" description="covalent" evidence="4">
    <location>
        <position position="243"/>
    </location>
    <ligand>
        <name>heme c</name>
        <dbReference type="ChEBI" id="CHEBI:61717"/>
        <label>2</label>
    </ligand>
</feature>
<evidence type="ECO:0000259" key="7">
    <source>
        <dbReference type="Pfam" id="PF03150"/>
    </source>
</evidence>
<dbReference type="GO" id="GO:0009055">
    <property type="term" value="F:electron transfer activity"/>
    <property type="evidence" value="ECO:0007669"/>
    <property type="project" value="InterPro"/>
</dbReference>
<comment type="subcellular location">
    <subcellularLocation>
        <location evidence="1">Cell envelope</location>
    </subcellularLocation>
</comment>
<feature type="binding site" description="axial binding residue" evidence="5">
    <location>
        <position position="244"/>
    </location>
    <ligand>
        <name>heme c</name>
        <dbReference type="ChEBI" id="CHEBI:61717"/>
        <label>2</label>
    </ligand>
    <ligandPart>
        <name>Fe</name>
        <dbReference type="ChEBI" id="CHEBI:18248"/>
    </ligandPart>
</feature>
<dbReference type="InterPro" id="IPR051395">
    <property type="entry name" value="Cytochrome_c_Peroxidase/MauG"/>
</dbReference>